<reference evidence="1 2" key="1">
    <citation type="submission" date="2022-04" db="EMBL/GenBank/DDBJ databases">
        <title>Spirosoma sp. strain RP8 genome sequencing and assembly.</title>
        <authorList>
            <person name="Jung Y."/>
        </authorList>
    </citation>
    <scope>NUCLEOTIDE SEQUENCE [LARGE SCALE GENOMIC DNA]</scope>
    <source>
        <strain evidence="1 2">RP8</strain>
    </source>
</reference>
<evidence type="ECO:0000313" key="2">
    <source>
        <dbReference type="Proteomes" id="UP001202180"/>
    </source>
</evidence>
<protein>
    <submittedName>
        <fullName evidence="1">Uncharacterized protein</fullName>
    </submittedName>
</protein>
<dbReference type="RefSeq" id="WP_248479696.1">
    <property type="nucleotide sequence ID" value="NZ_JALPRF010000006.1"/>
</dbReference>
<evidence type="ECO:0000313" key="1">
    <source>
        <dbReference type="EMBL" id="MCK8495034.1"/>
    </source>
</evidence>
<name>A0ABT0HS83_9BACT</name>
<accession>A0ABT0HS83</accession>
<keyword evidence="2" id="KW-1185">Reference proteome</keyword>
<proteinExistence type="predicted"/>
<organism evidence="1 2">
    <name type="scientific">Spirosoma liriopis</name>
    <dbReference type="NCBI Taxonomy" id="2937440"/>
    <lineage>
        <taxon>Bacteria</taxon>
        <taxon>Pseudomonadati</taxon>
        <taxon>Bacteroidota</taxon>
        <taxon>Cytophagia</taxon>
        <taxon>Cytophagales</taxon>
        <taxon>Cytophagaceae</taxon>
        <taxon>Spirosoma</taxon>
    </lineage>
</organism>
<sequence>METSLLSFSDYLTALVEHRQYVKVQYFTEFHELITLNALIVHVGGKGTSQMVGLSSGEQIPLSKLVSAGGQFAPNFEGYAPYCETCDT</sequence>
<comment type="caution">
    <text evidence="1">The sequence shown here is derived from an EMBL/GenBank/DDBJ whole genome shotgun (WGS) entry which is preliminary data.</text>
</comment>
<dbReference type="Proteomes" id="UP001202180">
    <property type="component" value="Unassembled WGS sequence"/>
</dbReference>
<gene>
    <name evidence="1" type="ORF">M0L20_24395</name>
</gene>
<dbReference type="EMBL" id="JALPRF010000006">
    <property type="protein sequence ID" value="MCK8495034.1"/>
    <property type="molecule type" value="Genomic_DNA"/>
</dbReference>